<gene>
    <name evidence="6" type="ORF">B0I35DRAFT_388118</name>
</gene>
<organism evidence="6 7">
    <name type="scientific">Stachybotrys elegans</name>
    <dbReference type="NCBI Taxonomy" id="80388"/>
    <lineage>
        <taxon>Eukaryota</taxon>
        <taxon>Fungi</taxon>
        <taxon>Dikarya</taxon>
        <taxon>Ascomycota</taxon>
        <taxon>Pezizomycotina</taxon>
        <taxon>Sordariomycetes</taxon>
        <taxon>Hypocreomycetidae</taxon>
        <taxon>Hypocreales</taxon>
        <taxon>Stachybotryaceae</taxon>
        <taxon>Stachybotrys</taxon>
    </lineage>
</organism>
<feature type="transmembrane region" description="Helical" evidence="5">
    <location>
        <begin position="79"/>
        <end position="99"/>
    </location>
</feature>
<keyword evidence="7" id="KW-1185">Reference proteome</keyword>
<dbReference type="OrthoDB" id="3358017at2759"/>
<dbReference type="GO" id="GO:0016020">
    <property type="term" value="C:membrane"/>
    <property type="evidence" value="ECO:0007669"/>
    <property type="project" value="UniProtKB-SubCell"/>
</dbReference>
<proteinExistence type="predicted"/>
<dbReference type="EMBL" id="JAGPNK010000003">
    <property type="protein sequence ID" value="KAH7324388.1"/>
    <property type="molecule type" value="Genomic_DNA"/>
</dbReference>
<name>A0A8K0T2F8_9HYPO</name>
<protein>
    <recommendedName>
        <fullName evidence="8">RTA1 domain protein</fullName>
    </recommendedName>
</protein>
<evidence type="ECO:0000313" key="6">
    <source>
        <dbReference type="EMBL" id="KAH7324388.1"/>
    </source>
</evidence>
<evidence type="ECO:0008006" key="8">
    <source>
        <dbReference type="Google" id="ProtNLM"/>
    </source>
</evidence>
<feature type="transmembrane region" description="Helical" evidence="5">
    <location>
        <begin position="205"/>
        <end position="222"/>
    </location>
</feature>
<dbReference type="AlphaFoldDB" id="A0A8K0T2F8"/>
<comment type="caution">
    <text evidence="6">The sequence shown here is derived from an EMBL/GenBank/DDBJ whole genome shotgun (WGS) entry which is preliminary data.</text>
</comment>
<evidence type="ECO:0000256" key="3">
    <source>
        <dbReference type="ARBA" id="ARBA00022989"/>
    </source>
</evidence>
<keyword evidence="2 5" id="KW-0812">Transmembrane</keyword>
<feature type="transmembrane region" description="Helical" evidence="5">
    <location>
        <begin position="120"/>
        <end position="142"/>
    </location>
</feature>
<evidence type="ECO:0000256" key="1">
    <source>
        <dbReference type="ARBA" id="ARBA00004141"/>
    </source>
</evidence>
<evidence type="ECO:0000256" key="5">
    <source>
        <dbReference type="SAM" id="Phobius"/>
    </source>
</evidence>
<keyword evidence="4 5" id="KW-0472">Membrane</keyword>
<feature type="transmembrane region" description="Helical" evidence="5">
    <location>
        <begin position="20"/>
        <end position="40"/>
    </location>
</feature>
<reference evidence="6" key="1">
    <citation type="journal article" date="2021" name="Nat. Commun.">
        <title>Genetic determinants of endophytism in the Arabidopsis root mycobiome.</title>
        <authorList>
            <person name="Mesny F."/>
            <person name="Miyauchi S."/>
            <person name="Thiergart T."/>
            <person name="Pickel B."/>
            <person name="Atanasova L."/>
            <person name="Karlsson M."/>
            <person name="Huettel B."/>
            <person name="Barry K.W."/>
            <person name="Haridas S."/>
            <person name="Chen C."/>
            <person name="Bauer D."/>
            <person name="Andreopoulos W."/>
            <person name="Pangilinan J."/>
            <person name="LaButti K."/>
            <person name="Riley R."/>
            <person name="Lipzen A."/>
            <person name="Clum A."/>
            <person name="Drula E."/>
            <person name="Henrissat B."/>
            <person name="Kohler A."/>
            <person name="Grigoriev I.V."/>
            <person name="Martin F.M."/>
            <person name="Hacquard S."/>
        </authorList>
    </citation>
    <scope>NUCLEOTIDE SEQUENCE</scope>
    <source>
        <strain evidence="6">MPI-CAGE-CH-0235</strain>
    </source>
</reference>
<dbReference type="Proteomes" id="UP000813444">
    <property type="component" value="Unassembled WGS sequence"/>
</dbReference>
<sequence>MSHGEPVLFSLYFYAPDQTAPILFTIGYGITAAAFIWQGLRHNSFNLIGINTICAITMTAGYALRIYGSRNYQYDGNDASPLVTFILSQIFIYICPPLLELSNYHILGRLFYYVPYSAPIPAHLVLRIFGTLMLVVEVLNTLGASLAVNPTSRPSQQQAGSIMTIIAISTQVVVITVFFGLAGIFHTRCIKGGSGYHNVKTVLQALYASMALILGRCVYRLVQHARESHVQINDMESLQHLDPIFLYEAYFLVFEASFMLLNSIVWIVWTPGRYLPKEYHKYLAQDGNEIEGQQLIDQRSLGAKIVHVVTFGLLYHKEKPNHASQELSMMALQRT</sequence>
<feature type="transmembrane region" description="Helical" evidence="5">
    <location>
        <begin position="47"/>
        <end position="67"/>
    </location>
</feature>
<dbReference type="PANTHER" id="PTHR31465:SF34">
    <property type="entry name" value="DOMAIN PROTEIN, PUTATIVE (AFU_ORTHOLOGUE AFUA_3G00480)-RELATED"/>
    <property type="match status" value="1"/>
</dbReference>
<evidence type="ECO:0000313" key="7">
    <source>
        <dbReference type="Proteomes" id="UP000813444"/>
    </source>
</evidence>
<comment type="subcellular location">
    <subcellularLocation>
        <location evidence="1">Membrane</location>
        <topology evidence="1">Multi-pass membrane protein</topology>
    </subcellularLocation>
</comment>
<evidence type="ECO:0000256" key="4">
    <source>
        <dbReference type="ARBA" id="ARBA00023136"/>
    </source>
</evidence>
<evidence type="ECO:0000256" key="2">
    <source>
        <dbReference type="ARBA" id="ARBA00022692"/>
    </source>
</evidence>
<dbReference type="PANTHER" id="PTHR31465">
    <property type="entry name" value="PROTEIN RTA1-RELATED"/>
    <property type="match status" value="1"/>
</dbReference>
<accession>A0A8K0T2F8</accession>
<dbReference type="Pfam" id="PF04479">
    <property type="entry name" value="RTA1"/>
    <property type="match status" value="1"/>
</dbReference>
<keyword evidence="3 5" id="KW-1133">Transmembrane helix</keyword>
<feature type="transmembrane region" description="Helical" evidence="5">
    <location>
        <begin position="244"/>
        <end position="269"/>
    </location>
</feature>
<feature type="transmembrane region" description="Helical" evidence="5">
    <location>
        <begin position="162"/>
        <end position="185"/>
    </location>
</feature>
<dbReference type="InterPro" id="IPR007568">
    <property type="entry name" value="RTA1"/>
</dbReference>